<evidence type="ECO:0000256" key="1">
    <source>
        <dbReference type="SAM" id="MobiDB-lite"/>
    </source>
</evidence>
<dbReference type="Proteomes" id="UP000825072">
    <property type="component" value="Chromosome 1"/>
</dbReference>
<evidence type="ECO:0000313" key="2">
    <source>
        <dbReference type="EMBL" id="BCY24383.1"/>
    </source>
</evidence>
<protein>
    <submittedName>
        <fullName evidence="2">Uncharacterized protein</fullName>
    </submittedName>
</protein>
<gene>
    <name evidence="2" type="ORF">KB1_03730</name>
</gene>
<sequence length="76" mass="8213">MAPVNAVIVDESSTQSTHHGRLPGDPRVRTKGGFPTARRLDPLRGTLLTLRQRKSFGVVPDGLDQSIPAAWIVLAN</sequence>
<accession>A0AAD1NUS0</accession>
<dbReference type="AlphaFoldDB" id="A0AAD1NUS0"/>
<dbReference type="EMBL" id="AP024747">
    <property type="protein sequence ID" value="BCY24383.1"/>
    <property type="molecule type" value="Genomic_DNA"/>
</dbReference>
<reference evidence="2" key="1">
    <citation type="submission" date="2021-06" db="EMBL/GenBank/DDBJ databases">
        <title>Genome sequence of Cutibacterium modestum strain KB17-24694.</title>
        <authorList>
            <person name="Dekio I."/>
            <person name="Asahina A."/>
            <person name="Nishida M."/>
        </authorList>
    </citation>
    <scope>NUCLEOTIDE SEQUENCE</scope>
    <source>
        <strain evidence="2">KB17-24694</strain>
    </source>
</reference>
<organism evidence="2 3">
    <name type="scientific">Cutibacterium modestum</name>
    <dbReference type="NCBI Taxonomy" id="2559073"/>
    <lineage>
        <taxon>Bacteria</taxon>
        <taxon>Bacillati</taxon>
        <taxon>Actinomycetota</taxon>
        <taxon>Actinomycetes</taxon>
        <taxon>Propionibacteriales</taxon>
        <taxon>Propionibacteriaceae</taxon>
        <taxon>Cutibacterium</taxon>
    </lineage>
</organism>
<proteinExistence type="predicted"/>
<feature type="region of interest" description="Disordered" evidence="1">
    <location>
        <begin position="1"/>
        <end position="36"/>
    </location>
</feature>
<name>A0AAD1NUS0_9ACTN</name>
<evidence type="ECO:0000313" key="3">
    <source>
        <dbReference type="Proteomes" id="UP000825072"/>
    </source>
</evidence>